<dbReference type="EMBL" id="CP000747">
    <property type="protein sequence ID" value="ACG79781.1"/>
    <property type="molecule type" value="Genomic_DNA"/>
</dbReference>
<evidence type="ECO:0000256" key="2">
    <source>
        <dbReference type="PROSITE-ProRule" id="PRU00169"/>
    </source>
</evidence>
<proteinExistence type="predicted"/>
<dbReference type="InterPro" id="IPR011006">
    <property type="entry name" value="CheY-like_superfamily"/>
</dbReference>
<sequence>MSLSGKLGADPRLNLAKTVVLIVQNNQVELDLLGQVFIGFGVKAIRKYMSIPEADEVVKRVDFDLIVVDGDMPNGDGFEFVRRIRAEREGRNRLAPILLVAGHTPSSSVLRARDCGASFVVAKPITPKVLFDRMLWLVQDEREFVECDTYVGPDRRHKHFGPPPGMKGRRQGDLSPEVGFPAGPDLAQSEIDALLNPKKAVA</sequence>
<evidence type="ECO:0000256" key="3">
    <source>
        <dbReference type="SAM" id="MobiDB-lite"/>
    </source>
</evidence>
<feature type="modified residue" description="4-aspartylphosphate" evidence="2">
    <location>
        <position position="69"/>
    </location>
</feature>
<dbReference type="SUPFAM" id="SSF52172">
    <property type="entry name" value="CheY-like"/>
    <property type="match status" value="1"/>
</dbReference>
<dbReference type="Proteomes" id="UP000001868">
    <property type="component" value="Chromosome"/>
</dbReference>
<dbReference type="PANTHER" id="PTHR44591:SF3">
    <property type="entry name" value="RESPONSE REGULATORY DOMAIN-CONTAINING PROTEIN"/>
    <property type="match status" value="1"/>
</dbReference>
<dbReference type="AlphaFoldDB" id="B4RBD6"/>
<dbReference type="PROSITE" id="PS50110">
    <property type="entry name" value="RESPONSE_REGULATORY"/>
    <property type="match status" value="1"/>
</dbReference>
<keyword evidence="1 2" id="KW-0597">Phosphoprotein</keyword>
<gene>
    <name evidence="5" type="primary">cheYIII</name>
    <name evidence="5" type="ordered locus">PHZ_c3372</name>
</gene>
<organism evidence="5 6">
    <name type="scientific">Phenylobacterium zucineum (strain HLK1)</name>
    <dbReference type="NCBI Taxonomy" id="450851"/>
    <lineage>
        <taxon>Bacteria</taxon>
        <taxon>Pseudomonadati</taxon>
        <taxon>Pseudomonadota</taxon>
        <taxon>Alphaproteobacteria</taxon>
        <taxon>Caulobacterales</taxon>
        <taxon>Caulobacteraceae</taxon>
        <taxon>Phenylobacterium</taxon>
    </lineage>
</organism>
<dbReference type="KEGG" id="pzu:PHZ_c3372"/>
<dbReference type="eggNOG" id="COG0784">
    <property type="taxonomic scope" value="Bacteria"/>
</dbReference>
<dbReference type="PANTHER" id="PTHR44591">
    <property type="entry name" value="STRESS RESPONSE REGULATOR PROTEIN 1"/>
    <property type="match status" value="1"/>
</dbReference>
<name>B4RBD6_PHEZH</name>
<dbReference type="OrthoDB" id="7202050at2"/>
<accession>B4RBD6</accession>
<reference evidence="5 6" key="1">
    <citation type="journal article" date="2008" name="BMC Genomics">
        <title>Complete genome of Phenylobacterium zucineum - a novel facultative intracellular bacterium isolated from human erythroleukemia cell line K562.</title>
        <authorList>
            <person name="Luo Y."/>
            <person name="Xu X."/>
            <person name="Ding Z."/>
            <person name="Liu Z."/>
            <person name="Zhang B."/>
            <person name="Yan Z."/>
            <person name="Sun J."/>
            <person name="Hu S."/>
            <person name="Hu X."/>
        </authorList>
    </citation>
    <scope>NUCLEOTIDE SEQUENCE [LARGE SCALE GENOMIC DNA]</scope>
    <source>
        <strain evidence="5 6">HLK1</strain>
    </source>
</reference>
<evidence type="ECO:0000313" key="5">
    <source>
        <dbReference type="EMBL" id="ACG79781.1"/>
    </source>
</evidence>
<dbReference type="InterPro" id="IPR050595">
    <property type="entry name" value="Bact_response_regulator"/>
</dbReference>
<evidence type="ECO:0000259" key="4">
    <source>
        <dbReference type="PROSITE" id="PS50110"/>
    </source>
</evidence>
<dbReference type="Pfam" id="PF00072">
    <property type="entry name" value="Response_reg"/>
    <property type="match status" value="1"/>
</dbReference>
<dbReference type="HOGENOM" id="CLU_000445_69_12_5"/>
<dbReference type="InterPro" id="IPR001789">
    <property type="entry name" value="Sig_transdc_resp-reg_receiver"/>
</dbReference>
<dbReference type="GO" id="GO:0000160">
    <property type="term" value="P:phosphorelay signal transduction system"/>
    <property type="evidence" value="ECO:0007669"/>
    <property type="project" value="InterPro"/>
</dbReference>
<feature type="domain" description="Response regulatory" evidence="4">
    <location>
        <begin position="19"/>
        <end position="138"/>
    </location>
</feature>
<dbReference type="RefSeq" id="WP_012523919.1">
    <property type="nucleotide sequence ID" value="NC_011144.1"/>
</dbReference>
<evidence type="ECO:0000256" key="1">
    <source>
        <dbReference type="ARBA" id="ARBA00022553"/>
    </source>
</evidence>
<feature type="region of interest" description="Disordered" evidence="3">
    <location>
        <begin position="155"/>
        <end position="185"/>
    </location>
</feature>
<evidence type="ECO:0000313" key="6">
    <source>
        <dbReference type="Proteomes" id="UP000001868"/>
    </source>
</evidence>
<protein>
    <submittedName>
        <fullName evidence="5">Chemotaxis protein</fullName>
    </submittedName>
</protein>
<dbReference type="Gene3D" id="3.40.50.2300">
    <property type="match status" value="1"/>
</dbReference>
<dbReference type="STRING" id="450851.PHZ_c3372"/>
<dbReference type="SMART" id="SM00448">
    <property type="entry name" value="REC"/>
    <property type="match status" value="1"/>
</dbReference>
<keyword evidence="6" id="KW-1185">Reference proteome</keyword>